<dbReference type="GO" id="GO:0016887">
    <property type="term" value="F:ATP hydrolysis activity"/>
    <property type="evidence" value="ECO:0007669"/>
    <property type="project" value="InterPro"/>
</dbReference>
<dbReference type="InterPro" id="IPR015860">
    <property type="entry name" value="ABC_transpr_TagH-like"/>
</dbReference>
<protein>
    <submittedName>
        <fullName evidence="6">ATP-binding cassette domain-containing protein</fullName>
    </submittedName>
</protein>
<evidence type="ECO:0000313" key="6">
    <source>
        <dbReference type="EMBL" id="QNN69122.1"/>
    </source>
</evidence>
<dbReference type="GO" id="GO:0005524">
    <property type="term" value="F:ATP binding"/>
    <property type="evidence" value="ECO:0007669"/>
    <property type="project" value="UniProtKB-KW"/>
</dbReference>
<comment type="similarity">
    <text evidence="1">Belongs to the ABC transporter superfamily.</text>
</comment>
<dbReference type="InterPro" id="IPR003439">
    <property type="entry name" value="ABC_transporter-like_ATP-bd"/>
</dbReference>
<keyword evidence="2" id="KW-0813">Transport</keyword>
<feature type="domain" description="ABC transporter" evidence="5">
    <location>
        <begin position="28"/>
        <end position="258"/>
    </location>
</feature>
<keyword evidence="3" id="KW-0547">Nucleotide-binding</keyword>
<evidence type="ECO:0000256" key="1">
    <source>
        <dbReference type="ARBA" id="ARBA00005417"/>
    </source>
</evidence>
<reference evidence="6 7" key="1">
    <citation type="submission" date="2020-08" db="EMBL/GenBank/DDBJ databases">
        <title>Genome sequence of Thermomonas carbonis KCTC 42013T.</title>
        <authorList>
            <person name="Hyun D.-W."/>
            <person name="Bae J.-W."/>
        </authorList>
    </citation>
    <scope>NUCLEOTIDE SEQUENCE [LARGE SCALE GENOMIC DNA]</scope>
    <source>
        <strain evidence="6 7">KCTC 42013</strain>
    </source>
</reference>
<dbReference type="SUPFAM" id="SSF52540">
    <property type="entry name" value="P-loop containing nucleoside triphosphate hydrolases"/>
    <property type="match status" value="1"/>
</dbReference>
<dbReference type="CDD" id="cd03220">
    <property type="entry name" value="ABC_KpsT_Wzt"/>
    <property type="match status" value="1"/>
</dbReference>
<dbReference type="PANTHER" id="PTHR46743">
    <property type="entry name" value="TEICHOIC ACIDS EXPORT ATP-BINDING PROTEIN TAGH"/>
    <property type="match status" value="1"/>
</dbReference>
<evidence type="ECO:0000259" key="5">
    <source>
        <dbReference type="PROSITE" id="PS50893"/>
    </source>
</evidence>
<dbReference type="PROSITE" id="PS50893">
    <property type="entry name" value="ABC_TRANSPORTER_2"/>
    <property type="match status" value="1"/>
</dbReference>
<evidence type="ECO:0000256" key="4">
    <source>
        <dbReference type="ARBA" id="ARBA00022840"/>
    </source>
</evidence>
<keyword evidence="7" id="KW-1185">Reference proteome</keyword>
<dbReference type="KEGG" id="tcn:H9L16_10470"/>
<dbReference type="InterPro" id="IPR050683">
    <property type="entry name" value="Bact_Polysacc_Export_ATP-bd"/>
</dbReference>
<organism evidence="6 7">
    <name type="scientific">Thermomonas carbonis</name>
    <dbReference type="NCBI Taxonomy" id="1463158"/>
    <lineage>
        <taxon>Bacteria</taxon>
        <taxon>Pseudomonadati</taxon>
        <taxon>Pseudomonadota</taxon>
        <taxon>Gammaproteobacteria</taxon>
        <taxon>Lysobacterales</taxon>
        <taxon>Lysobacteraceae</taxon>
        <taxon>Thermomonas</taxon>
    </lineage>
</organism>
<keyword evidence="4 6" id="KW-0067">ATP-binding</keyword>
<dbReference type="Gene3D" id="3.40.50.300">
    <property type="entry name" value="P-loop containing nucleotide triphosphate hydrolases"/>
    <property type="match status" value="1"/>
</dbReference>
<dbReference type="InterPro" id="IPR003593">
    <property type="entry name" value="AAA+_ATPase"/>
</dbReference>
<accession>A0A7G9SMP7</accession>
<evidence type="ECO:0000256" key="2">
    <source>
        <dbReference type="ARBA" id="ARBA00022448"/>
    </source>
</evidence>
<dbReference type="PANTHER" id="PTHR46743:SF2">
    <property type="entry name" value="TEICHOIC ACIDS EXPORT ATP-BINDING PROTEIN TAGH"/>
    <property type="match status" value="1"/>
</dbReference>
<dbReference type="EMBL" id="CP060719">
    <property type="protein sequence ID" value="QNN69122.1"/>
    <property type="molecule type" value="Genomic_DNA"/>
</dbReference>
<dbReference type="RefSeq" id="WP_187551645.1">
    <property type="nucleotide sequence ID" value="NZ_BMZL01000002.1"/>
</dbReference>
<dbReference type="Proteomes" id="UP000515804">
    <property type="component" value="Chromosome"/>
</dbReference>
<dbReference type="GO" id="GO:0140359">
    <property type="term" value="F:ABC-type transporter activity"/>
    <property type="evidence" value="ECO:0007669"/>
    <property type="project" value="InterPro"/>
</dbReference>
<dbReference type="SMART" id="SM00382">
    <property type="entry name" value="AAA"/>
    <property type="match status" value="1"/>
</dbReference>
<evidence type="ECO:0000313" key="7">
    <source>
        <dbReference type="Proteomes" id="UP000515804"/>
    </source>
</evidence>
<dbReference type="GO" id="GO:0016020">
    <property type="term" value="C:membrane"/>
    <property type="evidence" value="ECO:0007669"/>
    <property type="project" value="InterPro"/>
</dbReference>
<dbReference type="Pfam" id="PF00005">
    <property type="entry name" value="ABC_tran"/>
    <property type="match status" value="1"/>
</dbReference>
<dbReference type="AlphaFoldDB" id="A0A7G9SMP7"/>
<name>A0A7G9SMP7_9GAMM</name>
<sequence length="480" mass="52252">MTALGETLIRVDAVSKRFCRRGDRMLRYGMQDLVRDLVLAPPRDMLREGEFWGLRDINLTIRRGDVIGLVGHNGAGKSSFLKLLAGIYRPTLGSITINTAKVALLDHGAGLDPMQTGRESIFTKLALLGQEPAQIHERVDAIIALAELGHVIDAAVCTYSTGMRVRLAFAIYANVDVDIFIVDDSLGVADIRFAQRMQRYWQDFVAAGGTLLLASHEMYQMRSLCRRALLFDHGRIVGEGDTEAIIAEYLLRSAPPGATAEWQSEGQEPDVVPAFEVPSAETVLTELPTEGQSALAIERFARFSGSGAFPVRITAIETEAEPAVGPRAVQVQGQLKVRVHCESDIELERVLFGLEIFNAHKQVAIHVRGPDAAPYYRLMQGRNVFSATLVHVPLMPGQYSVCAALVDSESKAILGMRGWEEGGDPLTVLPSFGNDLLGAVSRSALMTAGVHWMIDSVANPGDVARNDEHSVISDALVQQG</sequence>
<evidence type="ECO:0000256" key="3">
    <source>
        <dbReference type="ARBA" id="ARBA00022741"/>
    </source>
</evidence>
<proteinExistence type="inferred from homology"/>
<gene>
    <name evidence="6" type="ORF">H9L16_10470</name>
</gene>
<dbReference type="InterPro" id="IPR027417">
    <property type="entry name" value="P-loop_NTPase"/>
</dbReference>